<evidence type="ECO:0000256" key="6">
    <source>
        <dbReference type="ARBA" id="ARBA00022825"/>
    </source>
</evidence>
<comment type="caution">
    <text evidence="11">The sequence shown here is derived from an EMBL/GenBank/DDBJ whole genome shotgun (WGS) entry which is preliminary data.</text>
</comment>
<dbReference type="EMBL" id="MFKF01000285">
    <property type="protein sequence ID" value="OGG46790.1"/>
    <property type="molecule type" value="Genomic_DNA"/>
</dbReference>
<dbReference type="InterPro" id="IPR001940">
    <property type="entry name" value="Peptidase_S1C"/>
</dbReference>
<evidence type="ECO:0000256" key="4">
    <source>
        <dbReference type="ARBA" id="ARBA00022737"/>
    </source>
</evidence>
<evidence type="ECO:0000256" key="9">
    <source>
        <dbReference type="SAM" id="SignalP"/>
    </source>
</evidence>
<dbReference type="PANTHER" id="PTHR22939">
    <property type="entry name" value="SERINE PROTEASE FAMILY S1C HTRA-RELATED"/>
    <property type="match status" value="1"/>
</dbReference>
<feature type="active site" description="Charge relay system" evidence="7">
    <location>
        <position position="113"/>
    </location>
</feature>
<dbReference type="Proteomes" id="UP000178606">
    <property type="component" value="Unassembled WGS sequence"/>
</dbReference>
<dbReference type="PANTHER" id="PTHR22939:SF129">
    <property type="entry name" value="SERINE PROTEASE HTRA2, MITOCHONDRIAL"/>
    <property type="match status" value="1"/>
</dbReference>
<feature type="domain" description="PDZ" evidence="10">
    <location>
        <begin position="263"/>
        <end position="354"/>
    </location>
</feature>
<proteinExistence type="inferred from homology"/>
<dbReference type="SUPFAM" id="SSF50494">
    <property type="entry name" value="Trypsin-like serine proteases"/>
    <property type="match status" value="1"/>
</dbReference>
<dbReference type="GO" id="GO:0042597">
    <property type="term" value="C:periplasmic space"/>
    <property type="evidence" value="ECO:0007669"/>
    <property type="project" value="TreeGrafter"/>
</dbReference>
<organism evidence="11 12">
    <name type="scientific">Handelsmanbacteria sp. (strain RIFCSPLOWO2_12_FULL_64_10)</name>
    <dbReference type="NCBI Taxonomy" id="1817868"/>
    <lineage>
        <taxon>Bacteria</taxon>
        <taxon>Candidatus Handelsmaniibacteriota</taxon>
    </lineage>
</organism>
<dbReference type="InterPro" id="IPR009003">
    <property type="entry name" value="Peptidase_S1_PA"/>
</dbReference>
<gene>
    <name evidence="11" type="ORF">A3F84_12560</name>
</gene>
<feature type="binding site" evidence="8">
    <location>
        <position position="58"/>
    </location>
    <ligand>
        <name>substrate</name>
    </ligand>
</feature>
<feature type="active site" description="Charge relay system" evidence="7">
    <location>
        <position position="219"/>
    </location>
</feature>
<feature type="domain" description="PDZ" evidence="10">
    <location>
        <begin position="380"/>
        <end position="467"/>
    </location>
</feature>
<evidence type="ECO:0000256" key="2">
    <source>
        <dbReference type="ARBA" id="ARBA00022670"/>
    </source>
</evidence>
<dbReference type="AlphaFoldDB" id="A0A1F6CCP6"/>
<accession>A0A1F6CCP6</accession>
<sequence length="479" mass="50836">MVHRLSLALFLSLLILCSALAPPDAGAQGGRAYAKELSQAFADVAKQVDPAIVSITTEATIRPTARGFDPSDDPFFRQFFPPSHPRIPRSQKQQGLGSGVIVNSNGTILTNNHVVDKADKITVVLSDGRKFPARVVGKDSESDIAVVRIEVSGLPTAKLGNSDRLQIGEWVLALGNPFGLSHTVTAGIVSARGRNNLAGLGLTFQDFIQTDAAINPGNSGGALVNLDAEVVGINAAIESPTGVYVGYGFAIPINMARRVMEDLIVKGKASRGWLGIQIQNVTDEIASSLGFKSTDGAMVSEVFADTPAQRAGVQTGDVILAVNGKPIKDRDDLMNTIAATDPGKPVALKVVREKKEITISVTLGERPPVEKLTEMGGQEERASTRGLGIEVQDLTPDLAEQLGYRGQTGVVIADVAEDGPAAEKGLQEGDLIKSVNKIPVKSAAEFRRIISTLKPGDYALLLIRRGRSNRFVSIQVPKE</sequence>
<dbReference type="NCBIfam" id="TIGR02037">
    <property type="entry name" value="degP_htrA_DO"/>
    <property type="match status" value="1"/>
</dbReference>
<feature type="binding site" evidence="8">
    <location>
        <begin position="217"/>
        <end position="219"/>
    </location>
    <ligand>
        <name>substrate</name>
    </ligand>
</feature>
<dbReference type="Pfam" id="PF13365">
    <property type="entry name" value="Trypsin_2"/>
    <property type="match status" value="1"/>
</dbReference>
<feature type="active site" description="Charge relay system" evidence="7">
    <location>
        <position position="143"/>
    </location>
</feature>
<dbReference type="InterPro" id="IPR001478">
    <property type="entry name" value="PDZ"/>
</dbReference>
<protein>
    <recommendedName>
        <fullName evidence="10">PDZ domain-containing protein</fullName>
    </recommendedName>
</protein>
<feature type="chain" id="PRO_5009523321" description="PDZ domain-containing protein" evidence="9">
    <location>
        <begin position="22"/>
        <end position="479"/>
    </location>
</feature>
<dbReference type="CDD" id="cd10839">
    <property type="entry name" value="cpPDZ1_DegP-like"/>
    <property type="match status" value="1"/>
</dbReference>
<dbReference type="GO" id="GO:0004252">
    <property type="term" value="F:serine-type endopeptidase activity"/>
    <property type="evidence" value="ECO:0007669"/>
    <property type="project" value="InterPro"/>
</dbReference>
<dbReference type="GO" id="GO:0006515">
    <property type="term" value="P:protein quality control for misfolded or incompletely synthesized proteins"/>
    <property type="evidence" value="ECO:0007669"/>
    <property type="project" value="TreeGrafter"/>
</dbReference>
<dbReference type="InterPro" id="IPR011782">
    <property type="entry name" value="Pept_S1C_Do"/>
</dbReference>
<evidence type="ECO:0000256" key="1">
    <source>
        <dbReference type="ARBA" id="ARBA00010541"/>
    </source>
</evidence>
<dbReference type="SUPFAM" id="SSF50156">
    <property type="entry name" value="PDZ domain-like"/>
    <property type="match status" value="2"/>
</dbReference>
<evidence type="ECO:0000256" key="8">
    <source>
        <dbReference type="PIRSR" id="PIRSR611782-2"/>
    </source>
</evidence>
<keyword evidence="6" id="KW-0720">Serine protease</keyword>
<dbReference type="InterPro" id="IPR036034">
    <property type="entry name" value="PDZ_sf"/>
</dbReference>
<evidence type="ECO:0000256" key="5">
    <source>
        <dbReference type="ARBA" id="ARBA00022801"/>
    </source>
</evidence>
<dbReference type="PROSITE" id="PS50106">
    <property type="entry name" value="PDZ"/>
    <property type="match status" value="2"/>
</dbReference>
<feature type="binding site" evidence="8">
    <location>
        <position position="143"/>
    </location>
    <ligand>
        <name>substrate</name>
    </ligand>
</feature>
<comment type="similarity">
    <text evidence="1">Belongs to the peptidase S1C family.</text>
</comment>
<keyword evidence="4" id="KW-0677">Repeat</keyword>
<feature type="signal peptide" evidence="9">
    <location>
        <begin position="1"/>
        <end position="21"/>
    </location>
</feature>
<evidence type="ECO:0000313" key="11">
    <source>
        <dbReference type="EMBL" id="OGG46790.1"/>
    </source>
</evidence>
<dbReference type="Gene3D" id="2.40.10.120">
    <property type="match status" value="1"/>
</dbReference>
<dbReference type="Gene3D" id="2.30.42.10">
    <property type="match status" value="2"/>
</dbReference>
<keyword evidence="5" id="KW-0378">Hydrolase</keyword>
<dbReference type="PRINTS" id="PR00834">
    <property type="entry name" value="PROTEASES2C"/>
</dbReference>
<evidence type="ECO:0000259" key="10">
    <source>
        <dbReference type="PROSITE" id="PS50106"/>
    </source>
</evidence>
<name>A0A1F6CCP6_HANXR</name>
<feature type="binding site" evidence="8">
    <location>
        <position position="113"/>
    </location>
    <ligand>
        <name>substrate</name>
    </ligand>
</feature>
<evidence type="ECO:0000256" key="3">
    <source>
        <dbReference type="ARBA" id="ARBA00022729"/>
    </source>
</evidence>
<evidence type="ECO:0000256" key="7">
    <source>
        <dbReference type="PIRSR" id="PIRSR611782-1"/>
    </source>
</evidence>
<keyword evidence="2" id="KW-0645">Protease</keyword>
<dbReference type="Pfam" id="PF13180">
    <property type="entry name" value="PDZ_2"/>
    <property type="match status" value="2"/>
</dbReference>
<dbReference type="SMART" id="SM00228">
    <property type="entry name" value="PDZ"/>
    <property type="match status" value="2"/>
</dbReference>
<reference evidence="11 12" key="1">
    <citation type="journal article" date="2016" name="Nat. Commun.">
        <title>Thousands of microbial genomes shed light on interconnected biogeochemical processes in an aquifer system.</title>
        <authorList>
            <person name="Anantharaman K."/>
            <person name="Brown C.T."/>
            <person name="Hug L.A."/>
            <person name="Sharon I."/>
            <person name="Castelle C.J."/>
            <person name="Probst A.J."/>
            <person name="Thomas B.C."/>
            <person name="Singh A."/>
            <person name="Wilkins M.J."/>
            <person name="Karaoz U."/>
            <person name="Brodie E.L."/>
            <person name="Williams K.H."/>
            <person name="Hubbard S.S."/>
            <person name="Banfield J.F."/>
        </authorList>
    </citation>
    <scope>NUCLEOTIDE SEQUENCE [LARGE SCALE GENOMIC DNA]</scope>
    <source>
        <strain evidence="12">RIFCSPLOWO2_12_FULL_64_10</strain>
    </source>
</reference>
<evidence type="ECO:0000313" key="12">
    <source>
        <dbReference type="Proteomes" id="UP000178606"/>
    </source>
</evidence>
<keyword evidence="3 9" id="KW-0732">Signal</keyword>